<evidence type="ECO:0000313" key="1">
    <source>
        <dbReference type="EMBL" id="KYQ93146.1"/>
    </source>
</evidence>
<gene>
    <name evidence="1" type="ORF">DLAC_05779</name>
</gene>
<proteinExistence type="predicted"/>
<comment type="caution">
    <text evidence="1">The sequence shown here is derived from an EMBL/GenBank/DDBJ whole genome shotgun (WGS) entry which is preliminary data.</text>
</comment>
<dbReference type="InParanoid" id="A0A151ZGP7"/>
<accession>A0A151ZGP7</accession>
<keyword evidence="2" id="KW-1185">Reference proteome</keyword>
<evidence type="ECO:0000313" key="2">
    <source>
        <dbReference type="Proteomes" id="UP000076078"/>
    </source>
</evidence>
<dbReference type="EMBL" id="LODT01000028">
    <property type="protein sequence ID" value="KYQ93146.1"/>
    <property type="molecule type" value="Genomic_DNA"/>
</dbReference>
<dbReference type="AlphaFoldDB" id="A0A151ZGP7"/>
<reference evidence="1 2" key="1">
    <citation type="submission" date="2015-12" db="EMBL/GenBank/DDBJ databases">
        <title>Dictyostelia acquired genes for synthesis and detection of signals that induce cell-type specialization by lateral gene transfer from prokaryotes.</title>
        <authorList>
            <person name="Gloeckner G."/>
            <person name="Schaap P."/>
        </authorList>
    </citation>
    <scope>NUCLEOTIDE SEQUENCE [LARGE SCALE GENOMIC DNA]</scope>
    <source>
        <strain evidence="1 2">TK</strain>
    </source>
</reference>
<name>A0A151ZGP7_TIELA</name>
<organism evidence="1 2">
    <name type="scientific">Tieghemostelium lacteum</name>
    <name type="common">Slime mold</name>
    <name type="synonym">Dictyostelium lacteum</name>
    <dbReference type="NCBI Taxonomy" id="361077"/>
    <lineage>
        <taxon>Eukaryota</taxon>
        <taxon>Amoebozoa</taxon>
        <taxon>Evosea</taxon>
        <taxon>Eumycetozoa</taxon>
        <taxon>Dictyostelia</taxon>
        <taxon>Dictyosteliales</taxon>
        <taxon>Raperosteliaceae</taxon>
        <taxon>Tieghemostelium</taxon>
    </lineage>
</organism>
<protein>
    <submittedName>
        <fullName evidence="1">Uncharacterized protein</fullName>
    </submittedName>
</protein>
<dbReference type="Proteomes" id="UP000076078">
    <property type="component" value="Unassembled WGS sequence"/>
</dbReference>
<sequence>MNNSHLFHSVILKNKYIWKNVRYFLNSGRSDRLKYRDITDLSWICRYKYWYLLKDKIKNDFSRLGYNPHLFYQVIESADLELVMLVYSKFKNTNTFSTSSHGNMADLLDLKLENHRDFFYRFLNYLITDHPDIYIPSIEIEKLLAHTNSSRVELDRYWSLFPLVIVQESLLPELACRYDNLMVVMKIFDQFIFKNDDISVALQNNSHKVLDYIFNVKERKCRGLLICALLGSNIDTLNMYINNTTLWTDQISSIDINRLINANHCPEVFHTIYKEILKHNKTTSLLYLEKRLTQDNFILLLKKFDISSLEVMFKQFKFSQFDIDYSLLANEIICSSFLENQEISRMEVVLLFNPKIKDEFAKIPMATILEKGKETLELDFITYLYGCGVNMRDSLQACIANCKDRIDLLQFFVSKHGTFGMPISTKVNIPPNVHNIRVLKYLRRDRVPCVATVDTLYGVMGKEDVDMTTFLIQEYQNISDAASNLLENKMLKRASFLVENKIVPVTFFKVEPSDSIAAQVMLKAAIEHGNLKIINYIYKTISRTYNVSQITSTGLLGRITLPTLDYLLKFGIIPLDSSVMYTLYSLGNIDWVEYIFNNYEVPSEIFLGRIILQNCAQMSCKSNKIQILEAMMQEMSQVFKISMNQIQDIKLSPEPAFLEYVLHHTPTPMSELKFLTDLYKDRYHLPVVKAILKPMKPYKIIVHHPQAIPDLIKFIFTKKDISICHWYMYHFPTEFLENIDQLFTRDILLNLPFHITHMILNQLLTKYPKLKQSDIFYEWMSIIALTNKQSSNRIHLLKLVSDTIPIKLDNKHKEQVNLYKEILQSYKYNNLDTFKMGALVDLKRSHLDTMVKQYPHLFYHNDSAFVTPNLHFNKI</sequence>